<evidence type="ECO:0000259" key="1">
    <source>
        <dbReference type="Pfam" id="PF03372"/>
    </source>
</evidence>
<name>A0A7S3US24_HETAK</name>
<sequence length="426" mass="48339">MLFAVVMSFSLSYQLLQRTIRPSTAVLFCGISSFGAFYEVGAFFVPHSKFQGFSLLQKKSFSSFTMSMQKHRVVTYNVLSSRLAGEDHFTHCKPEDLDARNRLPRIIEKLEKEVRQDSIICLQEVSYDWAGKLATYFQQNDYFFFTGLYGKPFNGYMGVAMAFPNKKYEAQEMKVMRLSDTKKWPRKPEPGLVGKISEWLWSTLRKPYHLLTGARAPPCPWALARGRYNAILLARLRARARGPSGDRGALLVGTYHMPCMFRNPEVMTLHAALAAQHMQFNARGDPYVLAGDFNFTPGSPQYELMTKGALAQGHPEVPPPLPWDDTAWAPRCAPMRSAYAAHLGREPAYTNNAQIKDDAPFIETLDYLFHSPSLKVQGVISLDYLEELKDRPFPIKSEPSDHVMIGAEFQQKTDEEINSEKWAGIH</sequence>
<dbReference type="EMBL" id="HBIU01003897">
    <property type="protein sequence ID" value="CAE0622743.1"/>
    <property type="molecule type" value="Transcribed_RNA"/>
</dbReference>
<dbReference type="SUPFAM" id="SSF56219">
    <property type="entry name" value="DNase I-like"/>
    <property type="match status" value="1"/>
</dbReference>
<protein>
    <recommendedName>
        <fullName evidence="1">Endonuclease/exonuclease/phosphatase domain-containing protein</fullName>
    </recommendedName>
</protein>
<dbReference type="InterPro" id="IPR036691">
    <property type="entry name" value="Endo/exonu/phosph_ase_sf"/>
</dbReference>
<gene>
    <name evidence="2" type="ORF">HAKA00212_LOCUS1406</name>
</gene>
<dbReference type="GO" id="GO:0000175">
    <property type="term" value="F:3'-5'-RNA exonuclease activity"/>
    <property type="evidence" value="ECO:0007669"/>
    <property type="project" value="TreeGrafter"/>
</dbReference>
<reference evidence="2" key="1">
    <citation type="submission" date="2021-01" db="EMBL/GenBank/DDBJ databases">
        <authorList>
            <person name="Corre E."/>
            <person name="Pelletier E."/>
            <person name="Niang G."/>
            <person name="Scheremetjew M."/>
            <person name="Finn R."/>
            <person name="Kale V."/>
            <person name="Holt S."/>
            <person name="Cochrane G."/>
            <person name="Meng A."/>
            <person name="Brown T."/>
            <person name="Cohen L."/>
        </authorList>
    </citation>
    <scope>NUCLEOTIDE SEQUENCE</scope>
    <source>
        <strain evidence="2">CCMP3107</strain>
    </source>
</reference>
<organism evidence="2">
    <name type="scientific">Heterosigma akashiwo</name>
    <name type="common">Chromophytic alga</name>
    <name type="synonym">Heterosigma carterae</name>
    <dbReference type="NCBI Taxonomy" id="2829"/>
    <lineage>
        <taxon>Eukaryota</taxon>
        <taxon>Sar</taxon>
        <taxon>Stramenopiles</taxon>
        <taxon>Ochrophyta</taxon>
        <taxon>Raphidophyceae</taxon>
        <taxon>Chattonellales</taxon>
        <taxon>Chattonellaceae</taxon>
        <taxon>Heterosigma</taxon>
    </lineage>
</organism>
<feature type="domain" description="Endonuclease/exonuclease/phosphatase" evidence="1">
    <location>
        <begin position="74"/>
        <end position="402"/>
    </location>
</feature>
<dbReference type="Pfam" id="PF03372">
    <property type="entry name" value="Exo_endo_phos"/>
    <property type="match status" value="1"/>
</dbReference>
<dbReference type="InterPro" id="IPR005135">
    <property type="entry name" value="Endo/exonuclease/phosphatase"/>
</dbReference>
<dbReference type="PANTHER" id="PTHR12121:SF101">
    <property type="entry name" value="ENDONUCLEASE_EXONUCLEASE_PHOSPHATASE DOMAIN-CONTAINING PROTEIN"/>
    <property type="match status" value="1"/>
</dbReference>
<evidence type="ECO:0000313" key="2">
    <source>
        <dbReference type="EMBL" id="CAE0622743.1"/>
    </source>
</evidence>
<dbReference type="InterPro" id="IPR050410">
    <property type="entry name" value="CCR4/nocturin_mRNA_transcr"/>
</dbReference>
<dbReference type="AlphaFoldDB" id="A0A7S3US24"/>
<accession>A0A7S3US24</accession>
<dbReference type="PANTHER" id="PTHR12121">
    <property type="entry name" value="CARBON CATABOLITE REPRESSOR PROTEIN 4"/>
    <property type="match status" value="1"/>
</dbReference>
<proteinExistence type="predicted"/>
<dbReference type="Gene3D" id="3.60.10.10">
    <property type="entry name" value="Endonuclease/exonuclease/phosphatase"/>
    <property type="match status" value="1"/>
</dbReference>